<protein>
    <submittedName>
        <fullName evidence="3">Uncharacterized protein</fullName>
    </submittedName>
</protein>
<feature type="signal peptide" evidence="2">
    <location>
        <begin position="1"/>
        <end position="20"/>
    </location>
</feature>
<proteinExistence type="predicted"/>
<keyword evidence="4" id="KW-1185">Reference proteome</keyword>
<dbReference type="Proteomes" id="UP000676565">
    <property type="component" value="Unassembled WGS sequence"/>
</dbReference>
<reference evidence="3 4" key="1">
    <citation type="submission" date="2021-04" db="EMBL/GenBank/DDBJ databases">
        <authorList>
            <person name="Ivanova A."/>
        </authorList>
    </citation>
    <scope>NUCLEOTIDE SEQUENCE [LARGE SCALE GENOMIC DNA]</scope>
    <source>
        <strain evidence="3 4">G18</strain>
    </source>
</reference>
<dbReference type="RefSeq" id="WP_210662869.1">
    <property type="nucleotide sequence ID" value="NZ_JAGKQQ010000002.1"/>
</dbReference>
<name>A0ABS5C3T4_9BACT</name>
<organism evidence="3 4">
    <name type="scientific">Gemmata palustris</name>
    <dbReference type="NCBI Taxonomy" id="2822762"/>
    <lineage>
        <taxon>Bacteria</taxon>
        <taxon>Pseudomonadati</taxon>
        <taxon>Planctomycetota</taxon>
        <taxon>Planctomycetia</taxon>
        <taxon>Gemmatales</taxon>
        <taxon>Gemmataceae</taxon>
        <taxon>Gemmata</taxon>
    </lineage>
</organism>
<evidence type="ECO:0000313" key="4">
    <source>
        <dbReference type="Proteomes" id="UP000676565"/>
    </source>
</evidence>
<evidence type="ECO:0000313" key="3">
    <source>
        <dbReference type="EMBL" id="MBP3960637.1"/>
    </source>
</evidence>
<feature type="region of interest" description="Disordered" evidence="1">
    <location>
        <begin position="143"/>
        <end position="164"/>
    </location>
</feature>
<sequence>MTRFLLMVVAVLGTAGAATAQYPTQQYQQQQQYPPGGVMPNIYNPQNQPLSPYLNLLRGGNPGVNYYYGVRPGTVGGMMNQGSGAPFTAPGGNRTLFFPQLANAADPLQPYEVGPGSVLPPAGHAVVFGNTLGYFPSPFGNRGGTRSGLAGVGTSRPPAPAQKK</sequence>
<gene>
    <name evidence="3" type="ORF">J8F10_35890</name>
</gene>
<accession>A0ABS5C3T4</accession>
<evidence type="ECO:0000256" key="2">
    <source>
        <dbReference type="SAM" id="SignalP"/>
    </source>
</evidence>
<comment type="caution">
    <text evidence="3">The sequence shown here is derived from an EMBL/GenBank/DDBJ whole genome shotgun (WGS) entry which is preliminary data.</text>
</comment>
<keyword evidence="2" id="KW-0732">Signal</keyword>
<evidence type="ECO:0000256" key="1">
    <source>
        <dbReference type="SAM" id="MobiDB-lite"/>
    </source>
</evidence>
<dbReference type="EMBL" id="JAGKQQ010000002">
    <property type="protein sequence ID" value="MBP3960637.1"/>
    <property type="molecule type" value="Genomic_DNA"/>
</dbReference>
<feature type="chain" id="PRO_5046897887" evidence="2">
    <location>
        <begin position="21"/>
        <end position="164"/>
    </location>
</feature>